<dbReference type="EMBL" id="CAKKNS010000003">
    <property type="protein sequence ID" value="CAH0416688.1"/>
    <property type="molecule type" value="Genomic_DNA"/>
</dbReference>
<evidence type="ECO:0000313" key="2">
    <source>
        <dbReference type="EMBL" id="CAH0416688.1"/>
    </source>
</evidence>
<sequence length="192" mass="21520">MEISPTVLLATNYQPIINNRPPTSGQVNFKQALNIDHKQTIQWGDTLSELAIKHHTTVSQLATVNHISNPDVIYAGTQLQIPVAPTSLASNPLSSNDATPLTDIPTSTATAKLVPTLDPVEKIARDYIVTHESHGSYTVRNGRYIGKYQLDQNYLNGDFSPANQERVAHDYVLKRYGSWTNAMNHWKNHQWY</sequence>
<dbReference type="InterPro" id="IPR036779">
    <property type="entry name" value="LysM_dom_sf"/>
</dbReference>
<dbReference type="SMART" id="SM00257">
    <property type="entry name" value="LysM"/>
    <property type="match status" value="1"/>
</dbReference>
<accession>A0ABM8Z5U0</accession>
<evidence type="ECO:0000259" key="1">
    <source>
        <dbReference type="PROSITE" id="PS51782"/>
    </source>
</evidence>
<organism evidence="2 3">
    <name type="scientific">Periweissella fabaria</name>
    <dbReference type="NCBI Taxonomy" id="546157"/>
    <lineage>
        <taxon>Bacteria</taxon>
        <taxon>Bacillati</taxon>
        <taxon>Bacillota</taxon>
        <taxon>Bacilli</taxon>
        <taxon>Lactobacillales</taxon>
        <taxon>Lactobacillaceae</taxon>
        <taxon>Periweissella</taxon>
    </lineage>
</organism>
<dbReference type="Pfam" id="PF01476">
    <property type="entry name" value="LysM"/>
    <property type="match status" value="1"/>
</dbReference>
<protein>
    <recommendedName>
        <fullName evidence="1">LysM domain-containing protein</fullName>
    </recommendedName>
</protein>
<dbReference type="SUPFAM" id="SSF54106">
    <property type="entry name" value="LysM domain"/>
    <property type="match status" value="1"/>
</dbReference>
<dbReference type="InterPro" id="IPR018392">
    <property type="entry name" value="LysM"/>
</dbReference>
<gene>
    <name evidence="2" type="ORF">WFA24289_00999</name>
</gene>
<reference evidence="2 3" key="1">
    <citation type="submission" date="2021-11" db="EMBL/GenBank/DDBJ databases">
        <authorList>
            <person name="Depoorter E."/>
        </authorList>
    </citation>
    <scope>NUCLEOTIDE SEQUENCE [LARGE SCALE GENOMIC DNA]</scope>
    <source>
        <strain evidence="2 3">LMG 24289</strain>
    </source>
</reference>
<dbReference type="Gene3D" id="3.10.350.10">
    <property type="entry name" value="LysM domain"/>
    <property type="match status" value="1"/>
</dbReference>
<dbReference type="Proteomes" id="UP000789707">
    <property type="component" value="Unassembled WGS sequence"/>
</dbReference>
<feature type="domain" description="LysM" evidence="1">
    <location>
        <begin position="37"/>
        <end position="81"/>
    </location>
</feature>
<dbReference type="PROSITE" id="PS51782">
    <property type="entry name" value="LYSM"/>
    <property type="match status" value="1"/>
</dbReference>
<evidence type="ECO:0000313" key="3">
    <source>
        <dbReference type="Proteomes" id="UP000789707"/>
    </source>
</evidence>
<comment type="caution">
    <text evidence="2">The sequence shown here is derived from an EMBL/GenBank/DDBJ whole genome shotgun (WGS) entry which is preliminary data.</text>
</comment>
<dbReference type="RefSeq" id="WP_230096726.1">
    <property type="nucleotide sequence ID" value="NZ_CAKKNS010000003.1"/>
</dbReference>
<name>A0ABM8Z5U0_9LACO</name>
<proteinExistence type="predicted"/>
<keyword evidence="3" id="KW-1185">Reference proteome</keyword>